<dbReference type="AlphaFoldDB" id="U6SKY1"/>
<evidence type="ECO:0000313" key="3">
    <source>
        <dbReference type="EMBL" id="ERN52042.1"/>
    </source>
</evidence>
<dbReference type="Proteomes" id="UP000017170">
    <property type="component" value="Unassembled WGS sequence"/>
</dbReference>
<dbReference type="RefSeq" id="WP_022629214.1">
    <property type="nucleotide sequence ID" value="NZ_ATAE01000041.1"/>
</dbReference>
<reference evidence="3 4" key="1">
    <citation type="journal article" date="2013" name="Genome Announc.">
        <title>Genome Sequence of the Extreme Obligate Alkaliphile Bacillus marmarensis Strain DSM 21297.</title>
        <authorList>
            <person name="Wernick D.G."/>
            <person name="Choi K.Y."/>
            <person name="Tat C.A."/>
            <person name="Lafontaine Rivera J.G."/>
            <person name="Liao J.C."/>
        </authorList>
    </citation>
    <scope>NUCLEOTIDE SEQUENCE [LARGE SCALE GENOMIC DNA]</scope>
    <source>
        <strain evidence="3 4">DSM 21297</strain>
    </source>
</reference>
<keyword evidence="1" id="KW-0732">Signal</keyword>
<evidence type="ECO:0000313" key="4">
    <source>
        <dbReference type="Proteomes" id="UP000017170"/>
    </source>
</evidence>
<dbReference type="PATRIC" id="fig|1188261.3.peg.3145"/>
<evidence type="ECO:0000259" key="2">
    <source>
        <dbReference type="PROSITE" id="PS51272"/>
    </source>
</evidence>
<comment type="caution">
    <text evidence="3">The sequence shown here is derived from an EMBL/GenBank/DDBJ whole genome shotgun (WGS) entry which is preliminary data.</text>
</comment>
<evidence type="ECO:0000256" key="1">
    <source>
        <dbReference type="ARBA" id="ARBA00022729"/>
    </source>
</evidence>
<protein>
    <recommendedName>
        <fullName evidence="2">SLH domain-containing protein</fullName>
    </recommendedName>
</protein>
<organism evidence="3 4">
    <name type="scientific">Alkalihalophilus marmarensis DSM 21297</name>
    <dbReference type="NCBI Taxonomy" id="1188261"/>
    <lineage>
        <taxon>Bacteria</taxon>
        <taxon>Bacillati</taxon>
        <taxon>Bacillota</taxon>
        <taxon>Bacilli</taxon>
        <taxon>Bacillales</taxon>
        <taxon>Bacillaceae</taxon>
        <taxon>Alkalihalophilus</taxon>
    </lineage>
</organism>
<dbReference type="Pfam" id="PF00395">
    <property type="entry name" value="SLH"/>
    <property type="match status" value="2"/>
</dbReference>
<dbReference type="PANTHER" id="PTHR43308">
    <property type="entry name" value="OUTER MEMBRANE PROTEIN ALPHA-RELATED"/>
    <property type="match status" value="1"/>
</dbReference>
<accession>U6SKY1</accession>
<sequence length="400" mass="45349">MNIVKSVMITLLFVIVGPLTVKAESFTDVSPTHWGKEEIEYLFKEGVIQGTGNGNFSPNAPVTRAQVAVMLMRAMDLEGASAPPPPFNDVHPDTFGYKAIGVLTDKGVFSINGTYSGRFEPERATTRVEMAAVLARAYDLTGENLFPFPDVDPRHWGHEEIRAIAYNGVMAGNTRAQFLPEQTMTRAEFSVSLARVLNSDLTVDADQIIEQSIINQTEHNIRELSRVFFSAVFHNDPCRPYSEVRPLLSPYASATYSFGHLYRNYQEKCEERNGQLYYGYHAFDLRSEASVSGRNTVQVTTISLPNSIFQAKHWTFTLKADEGVYKIDHSAYEMAEERSFELTKIESEKILEEHYPGSDIYYHHTEEHGTFEQYVYEIISPDWGYFIARIDNKEGHVTAY</sequence>
<gene>
    <name evidence="3" type="ORF">A33I_18285</name>
</gene>
<name>U6SKY1_9BACI</name>
<dbReference type="InterPro" id="IPR051465">
    <property type="entry name" value="Cell_Envelope_Struct_Comp"/>
</dbReference>
<dbReference type="EMBL" id="ATAE01000041">
    <property type="protein sequence ID" value="ERN52042.1"/>
    <property type="molecule type" value="Genomic_DNA"/>
</dbReference>
<feature type="domain" description="SLH" evidence="2">
    <location>
        <begin position="86"/>
        <end position="143"/>
    </location>
</feature>
<proteinExistence type="predicted"/>
<feature type="domain" description="SLH" evidence="2">
    <location>
        <begin position="22"/>
        <end position="85"/>
    </location>
</feature>
<feature type="domain" description="SLH" evidence="2">
    <location>
        <begin position="144"/>
        <end position="207"/>
    </location>
</feature>
<dbReference type="InterPro" id="IPR001119">
    <property type="entry name" value="SLH_dom"/>
</dbReference>
<keyword evidence="4" id="KW-1185">Reference proteome</keyword>
<dbReference type="PANTHER" id="PTHR43308:SF5">
    <property type="entry name" value="S-LAYER PROTEIN _ PEPTIDOGLYCAN ENDO-BETA-N-ACETYLGLUCOSAMINIDASE"/>
    <property type="match status" value="1"/>
</dbReference>
<dbReference type="PROSITE" id="PS51272">
    <property type="entry name" value="SLH"/>
    <property type="match status" value="3"/>
</dbReference>